<keyword evidence="1" id="KW-0812">Transmembrane</keyword>
<name>A0A7L2TGL7_POMRU</name>
<sequence length="105" mass="12049">SVFLSRLLLFGTFILPQLMVLMMFHLWDNSSSWEITSSQYFLPTKEKIHNRSTNLLIFNDTGSEIEDFLAALKTQNIIPEISRQKNVTSLPNYNGAIKISREGKV</sequence>
<protein>
    <submittedName>
        <fullName evidence="2">ABCA9 protein</fullName>
    </submittedName>
</protein>
<dbReference type="OrthoDB" id="9330248at2759"/>
<accession>A0A7L2TGL7</accession>
<gene>
    <name evidence="2" type="primary">Abca9_2</name>
    <name evidence="2" type="ORF">POSRUF_R14537</name>
</gene>
<keyword evidence="3" id="KW-1185">Reference proteome</keyword>
<evidence type="ECO:0000313" key="3">
    <source>
        <dbReference type="Proteomes" id="UP000583496"/>
    </source>
</evidence>
<evidence type="ECO:0000256" key="1">
    <source>
        <dbReference type="SAM" id="Phobius"/>
    </source>
</evidence>
<keyword evidence="1" id="KW-1133">Transmembrane helix</keyword>
<dbReference type="AlphaFoldDB" id="A0A7L2TGL7"/>
<feature type="transmembrane region" description="Helical" evidence="1">
    <location>
        <begin position="7"/>
        <end position="27"/>
    </location>
</feature>
<organism evidence="2 3">
    <name type="scientific">Pomatostomus ruficeps</name>
    <name type="common">Chestnut-crowned babbler</name>
    <dbReference type="NCBI Taxonomy" id="9176"/>
    <lineage>
        <taxon>Eukaryota</taxon>
        <taxon>Metazoa</taxon>
        <taxon>Chordata</taxon>
        <taxon>Craniata</taxon>
        <taxon>Vertebrata</taxon>
        <taxon>Euteleostomi</taxon>
        <taxon>Archelosauria</taxon>
        <taxon>Archosauria</taxon>
        <taxon>Dinosauria</taxon>
        <taxon>Saurischia</taxon>
        <taxon>Theropoda</taxon>
        <taxon>Coelurosauria</taxon>
        <taxon>Aves</taxon>
        <taxon>Neognathae</taxon>
        <taxon>Neoaves</taxon>
        <taxon>Telluraves</taxon>
        <taxon>Australaves</taxon>
        <taxon>Passeriformes</taxon>
        <taxon>Sylvioidea</taxon>
        <taxon>Timaliidae</taxon>
        <taxon>Pomatostomus</taxon>
    </lineage>
</organism>
<comment type="caution">
    <text evidence="2">The sequence shown here is derived from an EMBL/GenBank/DDBJ whole genome shotgun (WGS) entry which is preliminary data.</text>
</comment>
<dbReference type="Proteomes" id="UP000583496">
    <property type="component" value="Unassembled WGS sequence"/>
</dbReference>
<keyword evidence="1" id="KW-0472">Membrane</keyword>
<evidence type="ECO:0000313" key="2">
    <source>
        <dbReference type="EMBL" id="NXS32992.1"/>
    </source>
</evidence>
<dbReference type="EMBL" id="VYZT01036099">
    <property type="protein sequence ID" value="NXS32992.1"/>
    <property type="molecule type" value="Genomic_DNA"/>
</dbReference>
<feature type="non-terminal residue" evidence="2">
    <location>
        <position position="105"/>
    </location>
</feature>
<feature type="non-terminal residue" evidence="2">
    <location>
        <position position="1"/>
    </location>
</feature>
<proteinExistence type="predicted"/>
<reference evidence="2 3" key="1">
    <citation type="submission" date="2019-09" db="EMBL/GenBank/DDBJ databases">
        <title>Bird 10,000 Genomes (B10K) Project - Family phase.</title>
        <authorList>
            <person name="Zhang G."/>
        </authorList>
    </citation>
    <scope>NUCLEOTIDE SEQUENCE [LARGE SCALE GENOMIC DNA]</scope>
    <source>
        <strain evidence="2">B10K-DU-002-71</strain>
        <tissue evidence="2">Muscle</tissue>
    </source>
</reference>